<reference evidence="4" key="1">
    <citation type="journal article" date="2011" name="Stand. Genomic Sci.">
        <title>Non-contiguous finished genome sequence of the opportunistic oral pathogen Prevotella multisaccharivorax type strain (PPPA20).</title>
        <authorList>
            <person name="Pati A."/>
            <person name="Gronow S."/>
            <person name="Lu M."/>
            <person name="Lapidus A."/>
            <person name="Nolan M."/>
            <person name="Lucas S."/>
            <person name="Hammon N."/>
            <person name="Deshpande S."/>
            <person name="Cheng J.F."/>
            <person name="Tapia R."/>
            <person name="Han C."/>
            <person name="Goodwin L."/>
            <person name="Pitluck S."/>
            <person name="Liolios K."/>
            <person name="Pagani I."/>
            <person name="Mavromatis K."/>
            <person name="Mikhailova N."/>
            <person name="Huntemann M."/>
            <person name="Chen A."/>
            <person name="Palaniappan K."/>
            <person name="Land M."/>
            <person name="Hauser L."/>
            <person name="Detter J.C."/>
            <person name="Brambilla E.M."/>
            <person name="Rohde M."/>
            <person name="Goker M."/>
            <person name="Woyke T."/>
            <person name="Bristow J."/>
            <person name="Eisen J.A."/>
            <person name="Markowitz V."/>
            <person name="Hugenholtz P."/>
            <person name="Kyrpides N.C."/>
            <person name="Klenk H.P."/>
            <person name="Ivanova N."/>
        </authorList>
    </citation>
    <scope>NUCLEOTIDE SEQUENCE [LARGE SCALE GENOMIC DNA]</scope>
    <source>
        <strain evidence="4">DSM 17128</strain>
    </source>
</reference>
<name>F8NAG1_9BACT</name>
<dbReference type="PANTHER" id="PTHR43143">
    <property type="entry name" value="METALLOPHOSPHOESTERASE, CALCINEURIN SUPERFAMILY"/>
    <property type="match status" value="1"/>
</dbReference>
<protein>
    <submittedName>
        <fullName evidence="3">Metallophosphoesterase</fullName>
    </submittedName>
</protein>
<dbReference type="InterPro" id="IPR051918">
    <property type="entry name" value="STPP_CPPED1"/>
</dbReference>
<dbReference type="SUPFAM" id="SSF56300">
    <property type="entry name" value="Metallo-dependent phosphatases"/>
    <property type="match status" value="1"/>
</dbReference>
<dbReference type="PANTHER" id="PTHR43143:SF1">
    <property type="entry name" value="SERINE_THREONINE-PROTEIN PHOSPHATASE CPPED1"/>
    <property type="match status" value="1"/>
</dbReference>
<dbReference type="Proteomes" id="UP000002772">
    <property type="component" value="Unassembled WGS sequence"/>
</dbReference>
<keyword evidence="4" id="KW-1185">Reference proteome</keyword>
<dbReference type="EMBL" id="GL945017">
    <property type="protein sequence ID" value="EGN57841.1"/>
    <property type="molecule type" value="Genomic_DNA"/>
</dbReference>
<dbReference type="Pfam" id="PF16370">
    <property type="entry name" value="MetallophosC"/>
    <property type="match status" value="1"/>
</dbReference>
<evidence type="ECO:0000313" key="4">
    <source>
        <dbReference type="Proteomes" id="UP000002772"/>
    </source>
</evidence>
<dbReference type="InterPro" id="IPR029052">
    <property type="entry name" value="Metallo-depent_PP-like"/>
</dbReference>
<dbReference type="InterPro" id="IPR032288">
    <property type="entry name" value="Metallophos_C"/>
</dbReference>
<feature type="domain" description="Calcineurin-like phosphoesterase C-terminal" evidence="1">
    <location>
        <begin position="406"/>
        <end position="570"/>
    </location>
</feature>
<dbReference type="InterPro" id="IPR032285">
    <property type="entry name" value="Metallophos_N"/>
</dbReference>
<feature type="domain" description="Calcineurin-like phosphoesterase N-terminal" evidence="2">
    <location>
        <begin position="82"/>
        <end position="154"/>
    </location>
</feature>
<dbReference type="Gene3D" id="3.60.21.10">
    <property type="match status" value="1"/>
</dbReference>
<dbReference type="Pfam" id="PF16371">
    <property type="entry name" value="MetallophosN"/>
    <property type="match status" value="1"/>
</dbReference>
<evidence type="ECO:0000313" key="3">
    <source>
        <dbReference type="EMBL" id="EGN57841.1"/>
    </source>
</evidence>
<gene>
    <name evidence="3" type="ORF">Premu_2472</name>
</gene>
<accession>F8NAG1</accession>
<proteinExistence type="predicted"/>
<evidence type="ECO:0000259" key="1">
    <source>
        <dbReference type="Pfam" id="PF16370"/>
    </source>
</evidence>
<evidence type="ECO:0000259" key="2">
    <source>
        <dbReference type="Pfam" id="PF16371"/>
    </source>
</evidence>
<dbReference type="HOGENOM" id="CLU_016483_0_1_10"/>
<dbReference type="AlphaFoldDB" id="F8NAG1"/>
<dbReference type="OrthoDB" id="9776255at2"/>
<sequence>MKGKNAHIYLLVLSALAVLVGFAMMSLTTHGKQRSATRDTVAVRKKKVPVVPSAKDSAILRALTNTVTPPDPTVRGVLTNSLGAPMKGVVVSDGYTCTVTNDKGLYIFLRHKGARFVWYTVPSDCAIPTHSSSDRTALFYTPLSVKRNVYNFTLRRLPGGAERDYRLIVFGDPQITNAFNPYYTGPDDNPINKSDLARFTDETMADVKQTIASWPASTPVYAISMGDDVQYYGGYNSRLEQNIRKALGSSRATVFSVIGNHDQDGRDLYLRKWQQSFGPDNYSFDRGDVHYVCLNDVHFFRGMLYWQPGELDADQLHWLRQDLALADHSKKVILCYHIPLTMGTRPRKGAAPLRLDSEPGHYSSSVLKRVLSLLETFKGGYELFCGHTHFAINHEIDYHGHHLLERCHAAACGNIWQSNINICGTPNGYYVYSINGTGIRDSYYKGTFWPRSRQMTVFKAATEFNGESYANDWKLPKDKGVIVANVFNSDSRWRVVAIEDGVEHGMTRINHQGQDAFATGYHHRYNRSVSYQFVSKANGYLIMNHLYYYEPKSARSHVVIRATDPYGNIYTASSSEAVTEPFFNFAHYYK</sequence>
<organism evidence="3 4">
    <name type="scientific">Hallella multisaccharivorax DSM 17128</name>
    <dbReference type="NCBI Taxonomy" id="688246"/>
    <lineage>
        <taxon>Bacteria</taxon>
        <taxon>Pseudomonadati</taxon>
        <taxon>Bacteroidota</taxon>
        <taxon>Bacteroidia</taxon>
        <taxon>Bacteroidales</taxon>
        <taxon>Prevotellaceae</taxon>
        <taxon>Hallella</taxon>
    </lineage>
</organism>
<dbReference type="eggNOG" id="COG1409">
    <property type="taxonomic scope" value="Bacteria"/>
</dbReference>
<dbReference type="RefSeq" id="WP_007575667.1">
    <property type="nucleotide sequence ID" value="NZ_BPTS01000002.1"/>
</dbReference>
<dbReference type="STRING" id="688246.Premu_2472"/>